<dbReference type="InterPro" id="IPR003593">
    <property type="entry name" value="AAA+_ATPase"/>
</dbReference>
<dbReference type="Gene3D" id="3.40.50.300">
    <property type="entry name" value="P-loop containing nucleotide triphosphate hydrolases"/>
    <property type="match status" value="1"/>
</dbReference>
<evidence type="ECO:0000256" key="4">
    <source>
        <dbReference type="ARBA" id="ARBA00022840"/>
    </source>
</evidence>
<dbReference type="OrthoDB" id="311344at2"/>
<feature type="transmembrane region" description="Helical" evidence="7">
    <location>
        <begin position="282"/>
        <end position="299"/>
    </location>
</feature>
<comment type="subcellular location">
    <subcellularLocation>
        <location evidence="1">Cell membrane</location>
        <topology evidence="1">Multi-pass membrane protein</topology>
    </subcellularLocation>
</comment>
<gene>
    <name evidence="10" type="ORF">DJ013_01765</name>
</gene>
<dbReference type="GO" id="GO:0016887">
    <property type="term" value="F:ATP hydrolysis activity"/>
    <property type="evidence" value="ECO:0007669"/>
    <property type="project" value="InterPro"/>
</dbReference>
<feature type="transmembrane region" description="Helical" evidence="7">
    <location>
        <begin position="257"/>
        <end position="276"/>
    </location>
</feature>
<evidence type="ECO:0000259" key="9">
    <source>
        <dbReference type="PROSITE" id="PS50929"/>
    </source>
</evidence>
<dbReference type="PROSITE" id="PS50929">
    <property type="entry name" value="ABC_TM1F"/>
    <property type="match status" value="1"/>
</dbReference>
<dbReference type="PANTHER" id="PTHR43394">
    <property type="entry name" value="ATP-DEPENDENT PERMEASE MDL1, MITOCHONDRIAL"/>
    <property type="match status" value="1"/>
</dbReference>
<feature type="transmembrane region" description="Helical" evidence="7">
    <location>
        <begin position="32"/>
        <end position="60"/>
    </location>
</feature>
<keyword evidence="2 7" id="KW-0812">Transmembrane</keyword>
<dbReference type="SUPFAM" id="SSF52540">
    <property type="entry name" value="P-loop containing nucleoside triphosphate hydrolases"/>
    <property type="match status" value="1"/>
</dbReference>
<feature type="domain" description="ABC transporter" evidence="8">
    <location>
        <begin position="344"/>
        <end position="557"/>
    </location>
</feature>
<keyword evidence="4" id="KW-0067">ATP-binding</keyword>
<dbReference type="SUPFAM" id="SSF90123">
    <property type="entry name" value="ABC transporter transmembrane region"/>
    <property type="match status" value="1"/>
</dbReference>
<dbReference type="InterPro" id="IPR027417">
    <property type="entry name" value="P-loop_NTPase"/>
</dbReference>
<dbReference type="KEGG" id="als:DJ013_01765"/>
<keyword evidence="5 7" id="KW-1133">Transmembrane helix</keyword>
<protein>
    <submittedName>
        <fullName evidence="10">ABC transporter</fullName>
    </submittedName>
</protein>
<organism evidence="10 11">
    <name type="scientific">Arcticibacterium luteifluviistationis</name>
    <dbReference type="NCBI Taxonomy" id="1784714"/>
    <lineage>
        <taxon>Bacteria</taxon>
        <taxon>Pseudomonadati</taxon>
        <taxon>Bacteroidota</taxon>
        <taxon>Cytophagia</taxon>
        <taxon>Cytophagales</taxon>
        <taxon>Leadbetterellaceae</taxon>
        <taxon>Arcticibacterium</taxon>
    </lineage>
</organism>
<reference evidence="10 11" key="1">
    <citation type="submission" date="2018-05" db="EMBL/GenBank/DDBJ databases">
        <title>Complete genome sequence of Arcticibacterium luteifluviistationis SM1504T, a cytophagaceae bacterium isolated from Arctic surface seawater.</title>
        <authorList>
            <person name="Li Y."/>
            <person name="Qin Q.-L."/>
        </authorList>
    </citation>
    <scope>NUCLEOTIDE SEQUENCE [LARGE SCALE GENOMIC DNA]</scope>
    <source>
        <strain evidence="10 11">SM1504</strain>
    </source>
</reference>
<dbReference type="AlphaFoldDB" id="A0A2Z4G731"/>
<dbReference type="GO" id="GO:0005886">
    <property type="term" value="C:plasma membrane"/>
    <property type="evidence" value="ECO:0007669"/>
    <property type="project" value="UniProtKB-SubCell"/>
</dbReference>
<dbReference type="InterPro" id="IPR036640">
    <property type="entry name" value="ABC1_TM_sf"/>
</dbReference>
<dbReference type="InterPro" id="IPR039421">
    <property type="entry name" value="Type_1_exporter"/>
</dbReference>
<evidence type="ECO:0000256" key="2">
    <source>
        <dbReference type="ARBA" id="ARBA00022692"/>
    </source>
</evidence>
<dbReference type="InterPro" id="IPR011527">
    <property type="entry name" value="ABC1_TM_dom"/>
</dbReference>
<dbReference type="InterPro" id="IPR003439">
    <property type="entry name" value="ABC_transporter-like_ATP-bd"/>
</dbReference>
<keyword evidence="3" id="KW-0547">Nucleotide-binding</keyword>
<dbReference type="Gene3D" id="1.20.1560.10">
    <property type="entry name" value="ABC transporter type 1, transmembrane domain"/>
    <property type="match status" value="1"/>
</dbReference>
<feature type="transmembrane region" description="Helical" evidence="7">
    <location>
        <begin position="167"/>
        <end position="185"/>
    </location>
</feature>
<accession>A0A2Z4G731</accession>
<keyword evidence="11" id="KW-1185">Reference proteome</keyword>
<evidence type="ECO:0000256" key="5">
    <source>
        <dbReference type="ARBA" id="ARBA00022989"/>
    </source>
</evidence>
<dbReference type="EMBL" id="CP029480">
    <property type="protein sequence ID" value="AWV96969.1"/>
    <property type="molecule type" value="Genomic_DNA"/>
</dbReference>
<sequence>MAKEKYLETTITQALSKIFRLLWLDKKDISAIYIYSVFAGLVALSLPLGIQSIITFVMAAQMSTSIGILIAMVLTGTFLSGWLQVRQLEIIEKIEQKIFVRYAMEYAHRLPKLDISKLDAYHLPELVNRFIDVASLQKSLHKLLVDIPASIIQILLGTILLAFYHPLFIAFGLVLLLIVVLIIRFTSARGFKTSMETSNYKYQTLGWFEEMARSIKTFKYARDTRFHLDKTDAISTKYVRARTEHFAVLKVQYWSMISFKLLITAAMLILGVTLLTQQQINIGQFIASDIVIIAIIASVEKLIVNMDQVYESLTAVEKLNKVAQADVEHTGSIILSPTKPSVSISFEDVSFAYHPSNIQLKNINLEVAKGEWLLIKGSSGAGKTTLLRMLTGAFQDFTGKILIDGIPIRNYDIDSLRNQTSILLGHQNIFEGTVLQNLSLCTEDISLEHISAMAKITGLDVFIQGLPNGYDSVLDPVGKRISAIIRHQILLTRALIGKHSLVVMEEPFSFLNQVQKDDLTAKLKADGSTVIITSKDDYCQNLADQTITLKNGEISYE</sequence>
<evidence type="ECO:0000256" key="3">
    <source>
        <dbReference type="ARBA" id="ARBA00022741"/>
    </source>
</evidence>
<dbReference type="Proteomes" id="UP000249873">
    <property type="component" value="Chromosome"/>
</dbReference>
<dbReference type="PROSITE" id="PS50893">
    <property type="entry name" value="ABC_TRANSPORTER_2"/>
    <property type="match status" value="1"/>
</dbReference>
<dbReference type="SMART" id="SM00382">
    <property type="entry name" value="AAA"/>
    <property type="match status" value="1"/>
</dbReference>
<evidence type="ECO:0000256" key="7">
    <source>
        <dbReference type="SAM" id="Phobius"/>
    </source>
</evidence>
<evidence type="ECO:0000259" key="8">
    <source>
        <dbReference type="PROSITE" id="PS50893"/>
    </source>
</evidence>
<evidence type="ECO:0000256" key="1">
    <source>
        <dbReference type="ARBA" id="ARBA00004651"/>
    </source>
</evidence>
<evidence type="ECO:0000313" key="11">
    <source>
        <dbReference type="Proteomes" id="UP000249873"/>
    </source>
</evidence>
<dbReference type="GO" id="GO:0005524">
    <property type="term" value="F:ATP binding"/>
    <property type="evidence" value="ECO:0007669"/>
    <property type="project" value="UniProtKB-KW"/>
</dbReference>
<feature type="domain" description="ABC transmembrane type-1" evidence="9">
    <location>
        <begin position="34"/>
        <end position="311"/>
    </location>
</feature>
<dbReference type="PANTHER" id="PTHR43394:SF4">
    <property type="entry name" value="TOXIN SECRETION ABC TRANSPORTER ATP-BINDING PROTEIN"/>
    <property type="match status" value="1"/>
</dbReference>
<evidence type="ECO:0000313" key="10">
    <source>
        <dbReference type="EMBL" id="AWV96969.1"/>
    </source>
</evidence>
<proteinExistence type="predicted"/>
<dbReference type="Pfam" id="PF00005">
    <property type="entry name" value="ABC_tran"/>
    <property type="match status" value="1"/>
</dbReference>
<evidence type="ECO:0000256" key="6">
    <source>
        <dbReference type="ARBA" id="ARBA00023136"/>
    </source>
</evidence>
<name>A0A2Z4G731_9BACT</name>
<dbReference type="RefSeq" id="WP_111370071.1">
    <property type="nucleotide sequence ID" value="NZ_CP029480.1"/>
</dbReference>
<dbReference type="GO" id="GO:0015421">
    <property type="term" value="F:ABC-type oligopeptide transporter activity"/>
    <property type="evidence" value="ECO:0007669"/>
    <property type="project" value="TreeGrafter"/>
</dbReference>
<dbReference type="Pfam" id="PF00664">
    <property type="entry name" value="ABC_membrane"/>
    <property type="match status" value="1"/>
</dbReference>
<feature type="transmembrane region" description="Helical" evidence="7">
    <location>
        <begin position="66"/>
        <end position="85"/>
    </location>
</feature>
<keyword evidence="6 7" id="KW-0472">Membrane</keyword>